<reference evidence="2" key="1">
    <citation type="journal article" date="2013" name="Nat. Commun.">
        <title>Whole-genome sequencing of Oryza brachyantha reveals mechanisms underlying Oryza genome evolution.</title>
        <authorList>
            <person name="Chen J."/>
            <person name="Huang Q."/>
            <person name="Gao D."/>
            <person name="Wang J."/>
            <person name="Lang Y."/>
            <person name="Liu T."/>
            <person name="Li B."/>
            <person name="Bai Z."/>
            <person name="Luis Goicoechea J."/>
            <person name="Liang C."/>
            <person name="Chen C."/>
            <person name="Zhang W."/>
            <person name="Sun S."/>
            <person name="Liao Y."/>
            <person name="Zhang X."/>
            <person name="Yang L."/>
            <person name="Song C."/>
            <person name="Wang M."/>
            <person name="Shi J."/>
            <person name="Liu G."/>
            <person name="Liu J."/>
            <person name="Zhou H."/>
            <person name="Zhou W."/>
            <person name="Yu Q."/>
            <person name="An N."/>
            <person name="Chen Y."/>
            <person name="Cai Q."/>
            <person name="Wang B."/>
            <person name="Liu B."/>
            <person name="Min J."/>
            <person name="Huang Y."/>
            <person name="Wu H."/>
            <person name="Li Z."/>
            <person name="Zhang Y."/>
            <person name="Yin Y."/>
            <person name="Song W."/>
            <person name="Jiang J."/>
            <person name="Jackson S.A."/>
            <person name="Wing R.A."/>
            <person name="Wang J."/>
            <person name="Chen M."/>
        </authorList>
    </citation>
    <scope>NUCLEOTIDE SEQUENCE [LARGE SCALE GENOMIC DNA]</scope>
    <source>
        <strain evidence="2">cv. IRGC 101232</strain>
    </source>
</reference>
<dbReference type="HOGENOM" id="CLU_1317216_0_0_1"/>
<feature type="region of interest" description="Disordered" evidence="1">
    <location>
        <begin position="1"/>
        <end position="22"/>
    </location>
</feature>
<keyword evidence="3" id="KW-1185">Reference proteome</keyword>
<dbReference type="AlphaFoldDB" id="J3LRP2"/>
<sequence length="209" mass="22635">MARAAQSWGGGPSRRDTDDDGEGAGAVRVVAWRRRSARRLRPELATATMGAGAAPGAGVAHCLARFSSENFLLGGVAHLSNSSSFFFRHHFPCLSTGLHRSKTAQHAHPGVGDPEAVHQLEDVARPPGCLGEQLLLHLPIQQRQWRPLHAPNQGTQQRLLLGRSDALGSTAIGYILDFSFASRYACFSYGLLDAMFQSLDEHAALFLIR</sequence>
<dbReference type="Proteomes" id="UP000006038">
    <property type="component" value="Chromosome 3"/>
</dbReference>
<evidence type="ECO:0000313" key="2">
    <source>
        <dbReference type="EnsemblPlants" id="OB03G37180.1"/>
    </source>
</evidence>
<accession>J3LRP2</accession>
<proteinExistence type="predicted"/>
<dbReference type="EnsemblPlants" id="OB03G37180.1">
    <property type="protein sequence ID" value="OB03G37180.1"/>
    <property type="gene ID" value="OB03G37180"/>
</dbReference>
<dbReference type="Gramene" id="OB03G37180.1">
    <property type="protein sequence ID" value="OB03G37180.1"/>
    <property type="gene ID" value="OB03G37180"/>
</dbReference>
<protein>
    <submittedName>
        <fullName evidence="2">Uncharacterized protein</fullName>
    </submittedName>
</protein>
<evidence type="ECO:0000313" key="3">
    <source>
        <dbReference type="Proteomes" id="UP000006038"/>
    </source>
</evidence>
<reference evidence="2" key="2">
    <citation type="submission" date="2013-04" db="UniProtKB">
        <authorList>
            <consortium name="EnsemblPlants"/>
        </authorList>
    </citation>
    <scope>IDENTIFICATION</scope>
</reference>
<organism evidence="2">
    <name type="scientific">Oryza brachyantha</name>
    <name type="common">malo sina</name>
    <dbReference type="NCBI Taxonomy" id="4533"/>
    <lineage>
        <taxon>Eukaryota</taxon>
        <taxon>Viridiplantae</taxon>
        <taxon>Streptophyta</taxon>
        <taxon>Embryophyta</taxon>
        <taxon>Tracheophyta</taxon>
        <taxon>Spermatophyta</taxon>
        <taxon>Magnoliopsida</taxon>
        <taxon>Liliopsida</taxon>
        <taxon>Poales</taxon>
        <taxon>Poaceae</taxon>
        <taxon>BOP clade</taxon>
        <taxon>Oryzoideae</taxon>
        <taxon>Oryzeae</taxon>
        <taxon>Oryzinae</taxon>
        <taxon>Oryza</taxon>
    </lineage>
</organism>
<name>J3LRP2_ORYBR</name>
<evidence type="ECO:0000256" key="1">
    <source>
        <dbReference type="SAM" id="MobiDB-lite"/>
    </source>
</evidence>